<proteinExistence type="predicted"/>
<feature type="transmembrane region" description="Helical" evidence="1">
    <location>
        <begin position="55"/>
        <end position="78"/>
    </location>
</feature>
<evidence type="ECO:0000256" key="1">
    <source>
        <dbReference type="SAM" id="Phobius"/>
    </source>
</evidence>
<evidence type="ECO:0000259" key="2">
    <source>
        <dbReference type="Pfam" id="PF04892"/>
    </source>
</evidence>
<dbReference type="AlphaFoldDB" id="A0A0M6WCC5"/>
<keyword evidence="1" id="KW-1133">Transmembrane helix</keyword>
<dbReference type="InterPro" id="IPR006976">
    <property type="entry name" value="VanZ-like"/>
</dbReference>
<organism evidence="3 4">
    <name type="scientific">Roseburia faecis</name>
    <dbReference type="NCBI Taxonomy" id="301302"/>
    <lineage>
        <taxon>Bacteria</taxon>
        <taxon>Bacillati</taxon>
        <taxon>Bacillota</taxon>
        <taxon>Clostridia</taxon>
        <taxon>Lachnospirales</taxon>
        <taxon>Lachnospiraceae</taxon>
        <taxon>Roseburia</taxon>
    </lineage>
</organism>
<dbReference type="EMBL" id="CVRR01000005">
    <property type="protein sequence ID" value="CRL33569.1"/>
    <property type="molecule type" value="Genomic_DNA"/>
</dbReference>
<sequence length="82" mass="9406">MTSFIEIAQIFTGRATDIDDIITNIAGTLVGYLIAYWFTGIFTRKIVKNSKKNDFYIICASVVLIMFFLQPFISSLLWEMIL</sequence>
<keyword evidence="1" id="KW-0812">Transmembrane</keyword>
<evidence type="ECO:0000313" key="3">
    <source>
        <dbReference type="EMBL" id="CRL33569.1"/>
    </source>
</evidence>
<dbReference type="Proteomes" id="UP000049979">
    <property type="component" value="Unassembled WGS sequence"/>
</dbReference>
<keyword evidence="1" id="KW-0472">Membrane</keyword>
<keyword evidence="4" id="KW-1185">Reference proteome</keyword>
<gene>
    <name evidence="3" type="ORF">M72_02441</name>
</gene>
<accession>A0A0M6WCC5</accession>
<protein>
    <recommendedName>
        <fullName evidence="2">VanZ-like domain-containing protein</fullName>
    </recommendedName>
</protein>
<name>A0A0M6WCC5_9FIRM</name>
<reference evidence="4" key="1">
    <citation type="submission" date="2015-05" db="EMBL/GenBank/DDBJ databases">
        <authorList>
            <consortium name="Pathogen Informatics"/>
        </authorList>
    </citation>
    <scope>NUCLEOTIDE SEQUENCE [LARGE SCALE GENOMIC DNA]</scope>
    <source>
        <strain evidence="4">M72</strain>
    </source>
</reference>
<feature type="domain" description="VanZ-like" evidence="2">
    <location>
        <begin position="2"/>
        <end position="38"/>
    </location>
</feature>
<feature type="transmembrane region" description="Helical" evidence="1">
    <location>
        <begin position="21"/>
        <end position="43"/>
    </location>
</feature>
<evidence type="ECO:0000313" key="4">
    <source>
        <dbReference type="Proteomes" id="UP000049979"/>
    </source>
</evidence>
<dbReference type="Pfam" id="PF04892">
    <property type="entry name" value="VanZ"/>
    <property type="match status" value="1"/>
</dbReference>